<dbReference type="EMBL" id="VIVR01000001">
    <property type="protein sequence ID" value="TWE17033.1"/>
    <property type="molecule type" value="Genomic_DNA"/>
</dbReference>
<dbReference type="OrthoDB" id="4551696at2"/>
<comment type="caution">
    <text evidence="2">The sequence shown here is derived from an EMBL/GenBank/DDBJ whole genome shotgun (WGS) entry which is preliminary data.</text>
</comment>
<proteinExistence type="predicted"/>
<sequence>MSSSPLPPCGTYARAVGRPSGNVPGCHCDACNVARRRYNARRYYAQASGRSYTVPAGPVQERLLVLFDSGASWARLQEVTGCSHATLSRLRNGHYRRVHRKTAERIAAVRIVDVVAPQQSVPALGTIRRARALVAAGHTLKLIAATAPCDPSLMRQIVTGNMVTLSRRTADRVAAAYTALSAVPGTSVRSLRRAEREGWPHPSQLLDDDLDAPPATGTQGVDPVVALRLVQDKPAAVDGFRFDLARILVEEHRLTVGAAAEKVGVSERTVLRWKKKWRAAA</sequence>
<accession>A0A561EN39</accession>
<name>A0A561EN39_9ACTN</name>
<dbReference type="AlphaFoldDB" id="A0A561EN39"/>
<protein>
    <submittedName>
        <fullName evidence="2">Helix-turn-helix protein</fullName>
    </submittedName>
</protein>
<reference evidence="2 3" key="1">
    <citation type="submission" date="2019-06" db="EMBL/GenBank/DDBJ databases">
        <title>Sequencing the genomes of 1000 actinobacteria strains.</title>
        <authorList>
            <person name="Klenk H.-P."/>
        </authorList>
    </citation>
    <scope>NUCLEOTIDE SEQUENCE [LARGE SCALE GENOMIC DNA]</scope>
    <source>
        <strain evidence="2 3">DSM 41649</strain>
    </source>
</reference>
<gene>
    <name evidence="2" type="ORF">FB465_2037</name>
</gene>
<evidence type="ECO:0000313" key="3">
    <source>
        <dbReference type="Proteomes" id="UP000318416"/>
    </source>
</evidence>
<dbReference type="Proteomes" id="UP000318416">
    <property type="component" value="Unassembled WGS sequence"/>
</dbReference>
<feature type="domain" description="Insertion element IS150 protein InsJ-like helix-turn-helix" evidence="1">
    <location>
        <begin position="250"/>
        <end position="279"/>
    </location>
</feature>
<dbReference type="Pfam" id="PF13518">
    <property type="entry name" value="HTH_28"/>
    <property type="match status" value="1"/>
</dbReference>
<dbReference type="InterPro" id="IPR055247">
    <property type="entry name" value="InsJ-like_HTH"/>
</dbReference>
<dbReference type="RefSeq" id="WP_145789557.1">
    <property type="nucleotide sequence ID" value="NZ_BAAABR010000089.1"/>
</dbReference>
<organism evidence="2 3">
    <name type="scientific">Kitasatospora atroaurantiaca</name>
    <dbReference type="NCBI Taxonomy" id="285545"/>
    <lineage>
        <taxon>Bacteria</taxon>
        <taxon>Bacillati</taxon>
        <taxon>Actinomycetota</taxon>
        <taxon>Actinomycetes</taxon>
        <taxon>Kitasatosporales</taxon>
        <taxon>Streptomycetaceae</taxon>
        <taxon>Kitasatospora</taxon>
    </lineage>
</organism>
<evidence type="ECO:0000313" key="2">
    <source>
        <dbReference type="EMBL" id="TWE17033.1"/>
    </source>
</evidence>
<evidence type="ECO:0000259" key="1">
    <source>
        <dbReference type="Pfam" id="PF13518"/>
    </source>
</evidence>
<keyword evidence="3" id="KW-1185">Reference proteome</keyword>